<feature type="region of interest" description="Disordered" evidence="1">
    <location>
        <begin position="328"/>
        <end position="354"/>
    </location>
</feature>
<organism evidence="2 3">
    <name type="scientific">Dendryphion nanum</name>
    <dbReference type="NCBI Taxonomy" id="256645"/>
    <lineage>
        <taxon>Eukaryota</taxon>
        <taxon>Fungi</taxon>
        <taxon>Dikarya</taxon>
        <taxon>Ascomycota</taxon>
        <taxon>Pezizomycotina</taxon>
        <taxon>Dothideomycetes</taxon>
        <taxon>Pleosporomycetidae</taxon>
        <taxon>Pleosporales</taxon>
        <taxon>Torulaceae</taxon>
        <taxon>Dendryphion</taxon>
    </lineage>
</organism>
<dbReference type="EMBL" id="JAGMWT010000005">
    <property type="protein sequence ID" value="KAH7128248.1"/>
    <property type="molecule type" value="Genomic_DNA"/>
</dbReference>
<dbReference type="OrthoDB" id="5411773at2759"/>
<feature type="compositionally biased region" description="Basic and acidic residues" evidence="1">
    <location>
        <begin position="1"/>
        <end position="16"/>
    </location>
</feature>
<dbReference type="AlphaFoldDB" id="A0A9P9DZF9"/>
<sequence length="854" mass="94314">MPRKESSDESCLHEVSDFSSASPDSPRSATSILFNFESSPTDPNGYWRATDEFPQSLNPSDQPARVMSSVNGDEEISFDKYKCKHIDTEKGADGLYYINSSPSTVAARFSFAHETTDEFRAYVKTMLPRQLIRDRYDEVQPVGDLEAQHLARLQSKLWCELPRGQAATQVFSNWKASAMELGAAKTISGIGKYLSEADRVFVYHKRTSSFCHNPQCNNLHEVLSLSHKPAAVRIEPLIDVRTLISARYIGLSKGRLMVFKRKDKMFSKQGIKCRDLIKKDGALTFCVTCMKYLWEFRFTAWAYIDGRIPGINPMPAFDLVNPRPVFKEEIGNNSDEESETDKEDDNEHDGINSEFEDPTAFFLDFDGAKLLDKEDQVQFQDITQLDGADPVIGSYCDKVTHTMGTKRKADFANDDLRIVYDSSNNSDTIIMLSSSPNGSTAENTPSQAALGTMPSSVVTDDDFETMPSSPPEQRSRKKLCIDITPPNHANPGTQSFTPVNSSSPTLLALESLEHALLSDTSSDIDVIDALAGDELKLLPMFHGYELSCTASPTNDQSEVECNISSSNNASSGNFAISIPYHLRTSSNCSSKWHISRSVIVTHSSILSQAEKLSIPTTPEKGSASLDISISESNGNLSRLDDQDARDNEENALVNRLYTPPTFEQLSLSHCRGAHPTLLLAALRTPNSTTTQGNQPPLTSFRFLTNKPTFPPLPSPSPKAPTACLIPFSPIPPPVSCLCRTPIFPTDVLRTCASPSCSTKTYHHKCLTRSQKMSSSCGVWVCDTCRQLAGDLMLELKMKKSPVKKGEKEMSEGRNDGRDLVDVKMPFRDDEIADFVKKGGHGVKDPYGLATGPFL</sequence>
<accession>A0A9P9DZF9</accession>
<feature type="region of interest" description="Disordered" evidence="1">
    <location>
        <begin position="431"/>
        <end position="476"/>
    </location>
</feature>
<feature type="compositionally biased region" description="Polar residues" evidence="1">
    <location>
        <begin position="625"/>
        <end position="636"/>
    </location>
</feature>
<proteinExistence type="predicted"/>
<feature type="region of interest" description="Disordered" evidence="1">
    <location>
        <begin position="615"/>
        <end position="642"/>
    </location>
</feature>
<protein>
    <recommendedName>
        <fullName evidence="4">Zinc finger PHD-type domain-containing protein</fullName>
    </recommendedName>
</protein>
<feature type="compositionally biased region" description="Polar residues" evidence="1">
    <location>
        <begin position="17"/>
        <end position="42"/>
    </location>
</feature>
<dbReference type="Proteomes" id="UP000700596">
    <property type="component" value="Unassembled WGS sequence"/>
</dbReference>
<keyword evidence="3" id="KW-1185">Reference proteome</keyword>
<evidence type="ECO:0008006" key="4">
    <source>
        <dbReference type="Google" id="ProtNLM"/>
    </source>
</evidence>
<reference evidence="2" key="1">
    <citation type="journal article" date="2021" name="Nat. Commun.">
        <title>Genetic determinants of endophytism in the Arabidopsis root mycobiome.</title>
        <authorList>
            <person name="Mesny F."/>
            <person name="Miyauchi S."/>
            <person name="Thiergart T."/>
            <person name="Pickel B."/>
            <person name="Atanasova L."/>
            <person name="Karlsson M."/>
            <person name="Huettel B."/>
            <person name="Barry K.W."/>
            <person name="Haridas S."/>
            <person name="Chen C."/>
            <person name="Bauer D."/>
            <person name="Andreopoulos W."/>
            <person name="Pangilinan J."/>
            <person name="LaButti K."/>
            <person name="Riley R."/>
            <person name="Lipzen A."/>
            <person name="Clum A."/>
            <person name="Drula E."/>
            <person name="Henrissat B."/>
            <person name="Kohler A."/>
            <person name="Grigoriev I.V."/>
            <person name="Martin F.M."/>
            <person name="Hacquard S."/>
        </authorList>
    </citation>
    <scope>NUCLEOTIDE SEQUENCE</scope>
    <source>
        <strain evidence="2">MPI-CAGE-CH-0243</strain>
    </source>
</reference>
<evidence type="ECO:0000313" key="3">
    <source>
        <dbReference type="Proteomes" id="UP000700596"/>
    </source>
</evidence>
<comment type="caution">
    <text evidence="2">The sequence shown here is derived from an EMBL/GenBank/DDBJ whole genome shotgun (WGS) entry which is preliminary data.</text>
</comment>
<dbReference type="SUPFAM" id="SSF57903">
    <property type="entry name" value="FYVE/PHD zinc finger"/>
    <property type="match status" value="1"/>
</dbReference>
<evidence type="ECO:0000313" key="2">
    <source>
        <dbReference type="EMBL" id="KAH7128248.1"/>
    </source>
</evidence>
<feature type="region of interest" description="Disordered" evidence="1">
    <location>
        <begin position="1"/>
        <end position="49"/>
    </location>
</feature>
<name>A0A9P9DZF9_9PLEO</name>
<gene>
    <name evidence="2" type="ORF">B0J11DRAFT_578480</name>
</gene>
<feature type="compositionally biased region" description="Acidic residues" evidence="1">
    <location>
        <begin position="334"/>
        <end position="347"/>
    </location>
</feature>
<dbReference type="InterPro" id="IPR011011">
    <property type="entry name" value="Znf_FYVE_PHD"/>
</dbReference>
<feature type="compositionally biased region" description="Polar residues" evidence="1">
    <location>
        <begin position="431"/>
        <end position="458"/>
    </location>
</feature>
<evidence type="ECO:0000256" key="1">
    <source>
        <dbReference type="SAM" id="MobiDB-lite"/>
    </source>
</evidence>